<evidence type="ECO:0000313" key="1">
    <source>
        <dbReference type="EMBL" id="GGC97987.1"/>
    </source>
</evidence>
<protein>
    <submittedName>
        <fullName evidence="1">Uncharacterized protein</fullName>
    </submittedName>
</protein>
<dbReference type="EMBL" id="BMED01000007">
    <property type="protein sequence ID" value="GGC97987.1"/>
    <property type="molecule type" value="Genomic_DNA"/>
</dbReference>
<accession>A0A916V1Y0</accession>
<sequence length="147" mass="16669">MELLKVGESPWGNVETTTEWDYRNGITDVLVRTNQGHLVAFEAKLTDWRRATHQAYKNTTFTRSAYVVMPPSAAQRASTHPEIFQRYRIGLCSIDNNGVKIVIEAPDLEDEPLIPWMHRKAHLFFDEAAECGLTIANGHRNGNMQTA</sequence>
<dbReference type="Proteomes" id="UP000637423">
    <property type="component" value="Unassembled WGS sequence"/>
</dbReference>
<evidence type="ECO:0000313" key="2">
    <source>
        <dbReference type="Proteomes" id="UP000637423"/>
    </source>
</evidence>
<dbReference type="AlphaFoldDB" id="A0A916V1Y0"/>
<keyword evidence="2" id="KW-1185">Reference proteome</keyword>
<comment type="caution">
    <text evidence="1">The sequence shown here is derived from an EMBL/GenBank/DDBJ whole genome shotgun (WGS) entry which is preliminary data.</text>
</comment>
<reference evidence="1" key="1">
    <citation type="journal article" date="2014" name="Int. J. Syst. Evol. Microbiol.">
        <title>Complete genome sequence of Corynebacterium casei LMG S-19264T (=DSM 44701T), isolated from a smear-ripened cheese.</title>
        <authorList>
            <consortium name="US DOE Joint Genome Institute (JGI-PGF)"/>
            <person name="Walter F."/>
            <person name="Albersmeier A."/>
            <person name="Kalinowski J."/>
            <person name="Ruckert C."/>
        </authorList>
    </citation>
    <scope>NUCLEOTIDE SEQUENCE</scope>
    <source>
        <strain evidence="1">CGMCC 1.10998</strain>
    </source>
</reference>
<organism evidence="1 2">
    <name type="scientific">Undibacterium terreum</name>
    <dbReference type="NCBI Taxonomy" id="1224302"/>
    <lineage>
        <taxon>Bacteria</taxon>
        <taxon>Pseudomonadati</taxon>
        <taxon>Pseudomonadota</taxon>
        <taxon>Betaproteobacteria</taxon>
        <taxon>Burkholderiales</taxon>
        <taxon>Oxalobacteraceae</taxon>
        <taxon>Undibacterium</taxon>
    </lineage>
</organism>
<proteinExistence type="predicted"/>
<name>A0A916V1Y0_9BURK</name>
<gene>
    <name evidence="1" type="ORF">GCM10011396_51890</name>
</gene>
<reference evidence="1" key="2">
    <citation type="submission" date="2020-09" db="EMBL/GenBank/DDBJ databases">
        <authorList>
            <person name="Sun Q."/>
            <person name="Zhou Y."/>
        </authorList>
    </citation>
    <scope>NUCLEOTIDE SEQUENCE</scope>
    <source>
        <strain evidence="1">CGMCC 1.10998</strain>
    </source>
</reference>